<sequence>MDYRITEQTGFSPKIGELMSMLDYTRAVTLANVEGLSTEELDYLADGHANSIGALLMHIAAIEFVHQVIAFENRDLTERELDQWLVPLELGDRARNEIRDQPLDYYLAELKKVRDHTLSLMENVDDSWLYEEGQYDNGVVYNKYFLWFHVVEDETSHRGQIRILKRMLEKQNQRK</sequence>
<dbReference type="Pfam" id="PF04978">
    <property type="entry name" value="MST"/>
    <property type="match status" value="1"/>
</dbReference>
<dbReference type="OrthoDB" id="117483at2"/>
<gene>
    <name evidence="1" type="ORF">DFR62_2364</name>
</gene>
<dbReference type="EMBL" id="RCCP01000003">
    <property type="protein sequence ID" value="RLJ86761.1"/>
    <property type="molecule type" value="Genomic_DNA"/>
</dbReference>
<name>A0A497YQ36_9BACL</name>
<dbReference type="SUPFAM" id="SSF109854">
    <property type="entry name" value="DinB/YfiT-like putative metalloenzymes"/>
    <property type="match status" value="1"/>
</dbReference>
<dbReference type="InterPro" id="IPR007061">
    <property type="entry name" value="MST-like"/>
</dbReference>
<keyword evidence="2" id="KW-1185">Reference proteome</keyword>
<evidence type="ECO:0000313" key="1">
    <source>
        <dbReference type="EMBL" id="RLJ86761.1"/>
    </source>
</evidence>
<dbReference type="Proteomes" id="UP000280791">
    <property type="component" value="Unassembled WGS sequence"/>
</dbReference>
<proteinExistence type="predicted"/>
<dbReference type="InterPro" id="IPR034660">
    <property type="entry name" value="DinB/YfiT-like"/>
</dbReference>
<accession>A0A497YQ36</accession>
<reference evidence="1 2" key="1">
    <citation type="submission" date="2018-10" db="EMBL/GenBank/DDBJ databases">
        <title>Genomic Encyclopedia of Type Strains, Phase IV (KMG-IV): sequencing the most valuable type-strain genomes for metagenomic binning, comparative biology and taxonomic classification.</title>
        <authorList>
            <person name="Goeker M."/>
        </authorList>
    </citation>
    <scope>NUCLEOTIDE SEQUENCE [LARGE SCALE GENOMIC DNA]</scope>
    <source>
        <strain evidence="1 2">DSM 20549</strain>
    </source>
</reference>
<dbReference type="RefSeq" id="WP_121300510.1">
    <property type="nucleotide sequence ID" value="NZ_QBEW01000042.1"/>
</dbReference>
<organism evidence="1 2">
    <name type="scientific">Planococcus citreus</name>
    <dbReference type="NCBI Taxonomy" id="1373"/>
    <lineage>
        <taxon>Bacteria</taxon>
        <taxon>Bacillati</taxon>
        <taxon>Bacillota</taxon>
        <taxon>Bacilli</taxon>
        <taxon>Bacillales</taxon>
        <taxon>Caryophanaceae</taxon>
        <taxon>Planococcus</taxon>
    </lineage>
</organism>
<protein>
    <submittedName>
        <fullName evidence="1">Uncharacterized protein DUF664</fullName>
    </submittedName>
</protein>
<evidence type="ECO:0000313" key="2">
    <source>
        <dbReference type="Proteomes" id="UP000280791"/>
    </source>
</evidence>
<dbReference type="AlphaFoldDB" id="A0A497YQ36"/>
<comment type="caution">
    <text evidence="1">The sequence shown here is derived from an EMBL/GenBank/DDBJ whole genome shotgun (WGS) entry which is preliminary data.</text>
</comment>
<dbReference type="Gene3D" id="1.20.120.450">
    <property type="entry name" value="dinb family like domain"/>
    <property type="match status" value="1"/>
</dbReference>